<evidence type="ECO:0000256" key="9">
    <source>
        <dbReference type="ARBA" id="ARBA00023008"/>
    </source>
</evidence>
<dbReference type="Pfam" id="PF02728">
    <property type="entry name" value="Cu_amine_oxidN3"/>
    <property type="match status" value="1"/>
</dbReference>
<evidence type="ECO:0000256" key="13">
    <source>
        <dbReference type="PIRSR" id="PIRSR600269-51"/>
    </source>
</evidence>
<feature type="active site" description="Proton acceptor" evidence="12">
    <location>
        <position position="368"/>
    </location>
</feature>
<comment type="cofactor">
    <cofactor evidence="3">
        <name>Zn(2+)</name>
        <dbReference type="ChEBI" id="CHEBI:29105"/>
    </cofactor>
</comment>
<feature type="modified residue" description="2',4',5'-topaquinone" evidence="13">
    <location>
        <position position="453"/>
    </location>
</feature>
<keyword evidence="9 14" id="KW-0186">Copper</keyword>
<evidence type="ECO:0000256" key="8">
    <source>
        <dbReference type="ARBA" id="ARBA00023002"/>
    </source>
</evidence>
<comment type="catalytic activity">
    <reaction evidence="11">
        <text>a primary methyl amine + O2 + H2O = an aldehyde + H2O2 + NH4(+)</text>
        <dbReference type="Rhea" id="RHEA:16153"/>
        <dbReference type="ChEBI" id="CHEBI:15377"/>
        <dbReference type="ChEBI" id="CHEBI:15379"/>
        <dbReference type="ChEBI" id="CHEBI:16240"/>
        <dbReference type="ChEBI" id="CHEBI:17478"/>
        <dbReference type="ChEBI" id="CHEBI:28938"/>
        <dbReference type="ChEBI" id="CHEBI:228804"/>
        <dbReference type="EC" id="1.4.3.21"/>
    </reaction>
</comment>
<evidence type="ECO:0000256" key="1">
    <source>
        <dbReference type="ARBA" id="ARBA00001935"/>
    </source>
</evidence>
<dbReference type="InterPro" id="IPR049947">
    <property type="entry name" value="Cu_Am_Ox_Cu-bd"/>
</dbReference>
<dbReference type="InterPro" id="IPR015802">
    <property type="entry name" value="Cu_amine_oxidase_N3"/>
</dbReference>
<keyword evidence="10" id="KW-0464">Manganese</keyword>
<comment type="similarity">
    <text evidence="4 14">Belongs to the copper/topaquinone oxidase family.</text>
</comment>
<dbReference type="EC" id="1.4.3.-" evidence="14"/>
<dbReference type="GO" id="GO:0005507">
    <property type="term" value="F:copper ion binding"/>
    <property type="evidence" value="ECO:0007669"/>
    <property type="project" value="InterPro"/>
</dbReference>
<dbReference type="InterPro" id="IPR049948">
    <property type="entry name" value="Cu_Am_ox_TPQ-bd"/>
</dbReference>
<comment type="PTM">
    <text evidence="13 14">Topaquinone (TPQ) is generated by copper-dependent autoxidation of a specific tyrosyl residue.</text>
</comment>
<dbReference type="InterPro" id="IPR015798">
    <property type="entry name" value="Cu_amine_oxidase_C"/>
</dbReference>
<feature type="domain" description="Copper amine oxidase N3-terminal" evidence="18">
    <location>
        <begin position="133"/>
        <end position="230"/>
    </location>
</feature>
<name>A0A0C9Y0D0_9AGAM</name>
<evidence type="ECO:0000313" key="19">
    <source>
        <dbReference type="EMBL" id="KIK18200.1"/>
    </source>
</evidence>
<dbReference type="STRING" id="765257.A0A0C9Y0D0"/>
<evidence type="ECO:0000259" key="16">
    <source>
        <dbReference type="Pfam" id="PF01179"/>
    </source>
</evidence>
<dbReference type="GO" id="GO:0009308">
    <property type="term" value="P:amine metabolic process"/>
    <property type="evidence" value="ECO:0007669"/>
    <property type="project" value="UniProtKB-UniRule"/>
</dbReference>
<dbReference type="PANTHER" id="PTHR10638:SF86">
    <property type="entry name" value="COPPER AMINE OXIDASE 1-RELATED"/>
    <property type="match status" value="1"/>
</dbReference>
<dbReference type="OrthoDB" id="5379943at2759"/>
<sequence length="743" mass="83207">MVTPTLPSTASTVHLSTTNKLDNVDHPLDPLTPDEIKAVTLTIRKHTVEHTDIKAVKFITCILLPPPKRAVLAALGIPVAPGGKPEAPTKIVRKAESDFFDAVNGTAYNAVVALSDEEWKVESLERLPEGTQPNITVDELIQCEVIVQNDPRVQALAKEVGIEPHQIFADGWVIGWDDRFPKDRRLAQAFLFARFARHENLYAHPLDFIPVIDTIARKIIHIDFPPVWRKQADGSVKLSVPTTQPQPVSDDAFERANRSRIQPPLMHHDFLPDLLKEGDPNYKQRDDVKPLHVIQPEGVSFKMHGNVLEWQKWKMHIAYSFREGVVLSTITYNDDGEIRPIFYRLSIAEMVVPYGSPESPHSRKFAFDSGEYGMGIMANELTLGCDCLGKIHYLNGAFVDNLGAAVVLRNVICIHEEDAGVLWKHTDYRPGGCSRTVRSRRLVVSMVCTLANYEYIWNYYFYQDGNVELEIRLTGILQVCVTESDEPIPYGTTVAPRINAQYHQHIFSLRVDPMLDGLQNSVIESEIVGVDAPTGSEENFAGNAFFIKDRVLKSQAEDGARDFDWASERRWRIANLNKTHYSSGKPSSYTIMMKGGAVPLLAKKDSWVARRASFAHKQLWVVRDEEGPKGSRLYPSGRYVPQTREEPKDSVGRWVNEGSGSIENEDIVLFLTLGTTHIPRPEDWPVMPVEHINVLFKPSSFFTKNPSMDVPGTNDLQSQPAFDADGTSGLYANGMDGTACCAN</sequence>
<organism evidence="19 20">
    <name type="scientific">Pisolithus microcarpus 441</name>
    <dbReference type="NCBI Taxonomy" id="765257"/>
    <lineage>
        <taxon>Eukaryota</taxon>
        <taxon>Fungi</taxon>
        <taxon>Dikarya</taxon>
        <taxon>Basidiomycota</taxon>
        <taxon>Agaricomycotina</taxon>
        <taxon>Agaricomycetes</taxon>
        <taxon>Agaricomycetidae</taxon>
        <taxon>Boletales</taxon>
        <taxon>Sclerodermatineae</taxon>
        <taxon>Pisolithaceae</taxon>
        <taxon>Pisolithus</taxon>
    </lineage>
</organism>
<evidence type="ECO:0000256" key="11">
    <source>
        <dbReference type="ARBA" id="ARBA00048032"/>
    </source>
</evidence>
<comment type="cofactor">
    <cofactor evidence="1">
        <name>Cu cation</name>
        <dbReference type="ChEBI" id="CHEBI:23378"/>
    </cofactor>
</comment>
<dbReference type="FunFam" id="2.70.98.20:FF:000006">
    <property type="entry name" value="Amine oxidase"/>
    <property type="match status" value="1"/>
</dbReference>
<evidence type="ECO:0000256" key="3">
    <source>
        <dbReference type="ARBA" id="ARBA00001947"/>
    </source>
</evidence>
<evidence type="ECO:0000259" key="18">
    <source>
        <dbReference type="Pfam" id="PF02728"/>
    </source>
</evidence>
<dbReference type="GO" id="GO:0008131">
    <property type="term" value="F:primary methylamine oxidase activity"/>
    <property type="evidence" value="ECO:0007669"/>
    <property type="project" value="UniProtKB-EC"/>
</dbReference>
<dbReference type="HOGENOM" id="CLU_011500_3_2_1"/>
<feature type="active site" description="Schiff-base intermediate with substrate; via topaquinone" evidence="12">
    <location>
        <position position="453"/>
    </location>
</feature>
<evidence type="ECO:0000256" key="10">
    <source>
        <dbReference type="ARBA" id="ARBA00023211"/>
    </source>
</evidence>
<evidence type="ECO:0000256" key="7">
    <source>
        <dbReference type="ARBA" id="ARBA00022772"/>
    </source>
</evidence>
<evidence type="ECO:0000256" key="4">
    <source>
        <dbReference type="ARBA" id="ARBA00007983"/>
    </source>
</evidence>
<dbReference type="SUPFAM" id="SSF49998">
    <property type="entry name" value="Amine oxidase catalytic domain"/>
    <property type="match status" value="1"/>
</dbReference>
<comment type="cofactor">
    <cofactor evidence="2">
        <name>Mn(2+)</name>
        <dbReference type="ChEBI" id="CHEBI:29035"/>
    </cofactor>
</comment>
<dbReference type="InterPro" id="IPR036460">
    <property type="entry name" value="Cu_amine_oxidase_C_sf"/>
</dbReference>
<dbReference type="GO" id="GO:0048038">
    <property type="term" value="F:quinone binding"/>
    <property type="evidence" value="ECO:0007669"/>
    <property type="project" value="InterPro"/>
</dbReference>
<dbReference type="Gene3D" id="3.10.450.40">
    <property type="match status" value="2"/>
</dbReference>
<proteinExistence type="inferred from homology"/>
<comment type="cofactor">
    <cofactor evidence="14">
        <name>Cu cation</name>
        <dbReference type="ChEBI" id="CHEBI:23378"/>
    </cofactor>
    <text evidence="14">Contains 1 topaquinone per subunit.</text>
</comment>
<evidence type="ECO:0000313" key="20">
    <source>
        <dbReference type="Proteomes" id="UP000054018"/>
    </source>
</evidence>
<evidence type="ECO:0000256" key="5">
    <source>
        <dbReference type="ARBA" id="ARBA00011738"/>
    </source>
</evidence>
<evidence type="ECO:0000256" key="6">
    <source>
        <dbReference type="ARBA" id="ARBA00022723"/>
    </source>
</evidence>
<dbReference type="AlphaFoldDB" id="A0A0C9Y0D0"/>
<reference evidence="19 20" key="1">
    <citation type="submission" date="2014-04" db="EMBL/GenBank/DDBJ databases">
        <authorList>
            <consortium name="DOE Joint Genome Institute"/>
            <person name="Kuo A."/>
            <person name="Kohler A."/>
            <person name="Costa M.D."/>
            <person name="Nagy L.G."/>
            <person name="Floudas D."/>
            <person name="Copeland A."/>
            <person name="Barry K.W."/>
            <person name="Cichocki N."/>
            <person name="Veneault-Fourrey C."/>
            <person name="LaButti K."/>
            <person name="Lindquist E.A."/>
            <person name="Lipzen A."/>
            <person name="Lundell T."/>
            <person name="Morin E."/>
            <person name="Murat C."/>
            <person name="Sun H."/>
            <person name="Tunlid A."/>
            <person name="Henrissat B."/>
            <person name="Grigoriev I.V."/>
            <person name="Hibbett D.S."/>
            <person name="Martin F."/>
            <person name="Nordberg H.P."/>
            <person name="Cantor M.N."/>
            <person name="Hua S.X."/>
        </authorList>
    </citation>
    <scope>NUCLEOTIDE SEQUENCE [LARGE SCALE GENOMIC DNA]</scope>
    <source>
        <strain evidence="19 20">441</strain>
    </source>
</reference>
<dbReference type="Pfam" id="PF01179">
    <property type="entry name" value="Cu_amine_oxid"/>
    <property type="match status" value="1"/>
</dbReference>
<feature type="domain" description="Copper amine oxidase catalytic" evidence="16">
    <location>
        <begin position="291"/>
        <end position="708"/>
    </location>
</feature>
<dbReference type="PANTHER" id="PTHR10638">
    <property type="entry name" value="COPPER AMINE OXIDASE"/>
    <property type="match status" value="1"/>
</dbReference>
<evidence type="ECO:0000256" key="12">
    <source>
        <dbReference type="PIRSR" id="PIRSR600269-50"/>
    </source>
</evidence>
<keyword evidence="20" id="KW-1185">Reference proteome</keyword>
<dbReference type="PROSITE" id="PS01165">
    <property type="entry name" value="COPPER_AMINE_OXID_2"/>
    <property type="match status" value="1"/>
</dbReference>
<evidence type="ECO:0000256" key="14">
    <source>
        <dbReference type="RuleBase" id="RU000672"/>
    </source>
</evidence>
<dbReference type="InterPro" id="IPR016182">
    <property type="entry name" value="Cu_amine_oxidase_N-reg"/>
</dbReference>
<dbReference type="Proteomes" id="UP000054018">
    <property type="component" value="Unassembled WGS sequence"/>
</dbReference>
<protein>
    <recommendedName>
        <fullName evidence="14">Amine oxidase</fullName>
        <ecNumber evidence="14">1.4.3.-</ecNumber>
    </recommendedName>
</protein>
<dbReference type="Gene3D" id="2.70.98.20">
    <property type="entry name" value="Copper amine oxidase, catalytic domain"/>
    <property type="match status" value="1"/>
</dbReference>
<comment type="subunit">
    <text evidence="5">Homodimer.</text>
</comment>
<accession>A0A0C9Y0D0</accession>
<evidence type="ECO:0000256" key="15">
    <source>
        <dbReference type="SAM" id="MobiDB-lite"/>
    </source>
</evidence>
<feature type="domain" description="Copper amine oxidase N2-terminal" evidence="17">
    <location>
        <begin position="26"/>
        <end position="73"/>
    </location>
</feature>
<dbReference type="SUPFAM" id="SSF54416">
    <property type="entry name" value="Amine oxidase N-terminal region"/>
    <property type="match status" value="2"/>
</dbReference>
<reference evidence="20" key="2">
    <citation type="submission" date="2015-01" db="EMBL/GenBank/DDBJ databases">
        <title>Evolutionary Origins and Diversification of the Mycorrhizal Mutualists.</title>
        <authorList>
            <consortium name="DOE Joint Genome Institute"/>
            <consortium name="Mycorrhizal Genomics Consortium"/>
            <person name="Kohler A."/>
            <person name="Kuo A."/>
            <person name="Nagy L.G."/>
            <person name="Floudas D."/>
            <person name="Copeland A."/>
            <person name="Barry K.W."/>
            <person name="Cichocki N."/>
            <person name="Veneault-Fourrey C."/>
            <person name="LaButti K."/>
            <person name="Lindquist E.A."/>
            <person name="Lipzen A."/>
            <person name="Lundell T."/>
            <person name="Morin E."/>
            <person name="Murat C."/>
            <person name="Riley R."/>
            <person name="Ohm R."/>
            <person name="Sun H."/>
            <person name="Tunlid A."/>
            <person name="Henrissat B."/>
            <person name="Grigoriev I.V."/>
            <person name="Hibbett D.S."/>
            <person name="Martin F."/>
        </authorList>
    </citation>
    <scope>NUCLEOTIDE SEQUENCE [LARGE SCALE GENOMIC DNA]</scope>
    <source>
        <strain evidence="20">441</strain>
    </source>
</reference>
<evidence type="ECO:0000259" key="17">
    <source>
        <dbReference type="Pfam" id="PF02727"/>
    </source>
</evidence>
<dbReference type="InterPro" id="IPR000269">
    <property type="entry name" value="Cu_amine_oxidase"/>
</dbReference>
<evidence type="ECO:0000256" key="2">
    <source>
        <dbReference type="ARBA" id="ARBA00001936"/>
    </source>
</evidence>
<dbReference type="InterPro" id="IPR015800">
    <property type="entry name" value="Cu_amine_oxidase_N2"/>
</dbReference>
<keyword evidence="8 14" id="KW-0560">Oxidoreductase</keyword>
<feature type="region of interest" description="Disordered" evidence="15">
    <location>
        <begin position="633"/>
        <end position="654"/>
    </location>
</feature>
<dbReference type="EMBL" id="KN833811">
    <property type="protein sequence ID" value="KIK18200.1"/>
    <property type="molecule type" value="Genomic_DNA"/>
</dbReference>
<dbReference type="PROSITE" id="PS01164">
    <property type="entry name" value="COPPER_AMINE_OXID_1"/>
    <property type="match status" value="1"/>
</dbReference>
<keyword evidence="6 14" id="KW-0479">Metal-binding</keyword>
<dbReference type="Pfam" id="PF02727">
    <property type="entry name" value="Cu_amine_oxidN2"/>
    <property type="match status" value="1"/>
</dbReference>
<keyword evidence="7 12" id="KW-0801">TPQ</keyword>
<gene>
    <name evidence="19" type="ORF">PISMIDRAFT_684505</name>
</gene>